<organism evidence="3 4">
    <name type="scientific">Zunongwangia profunda</name>
    <dbReference type="NCBI Taxonomy" id="398743"/>
    <lineage>
        <taxon>Bacteria</taxon>
        <taxon>Pseudomonadati</taxon>
        <taxon>Bacteroidota</taxon>
        <taxon>Flavobacteriia</taxon>
        <taxon>Flavobacteriales</taxon>
        <taxon>Flavobacteriaceae</taxon>
        <taxon>Zunongwangia</taxon>
    </lineage>
</organism>
<reference evidence="3 4" key="1">
    <citation type="journal article" date="2018" name="Nat. Biotechnol.">
        <title>A standardized bacterial taxonomy based on genome phylogeny substantially revises the tree of life.</title>
        <authorList>
            <person name="Parks D.H."/>
            <person name="Chuvochina M."/>
            <person name="Waite D.W."/>
            <person name="Rinke C."/>
            <person name="Skarshewski A."/>
            <person name="Chaumeil P.A."/>
            <person name="Hugenholtz P."/>
        </authorList>
    </citation>
    <scope>NUCLEOTIDE SEQUENCE [LARGE SCALE GENOMIC DNA]</scope>
    <source>
        <strain evidence="3">UBA9359</strain>
    </source>
</reference>
<dbReference type="EMBL" id="DPMF01000225">
    <property type="protein sequence ID" value="HCV81264.1"/>
    <property type="molecule type" value="Genomic_DNA"/>
</dbReference>
<dbReference type="GO" id="GO:0006508">
    <property type="term" value="P:proteolysis"/>
    <property type="evidence" value="ECO:0007669"/>
    <property type="project" value="UniProtKB-KW"/>
</dbReference>
<comment type="caution">
    <text evidence="3">The sequence shown here is derived from an EMBL/GenBank/DDBJ whole genome shotgun (WGS) entry which is preliminary data.</text>
</comment>
<dbReference type="Pfam" id="PF02517">
    <property type="entry name" value="Rce1-like"/>
    <property type="match status" value="1"/>
</dbReference>
<feature type="transmembrane region" description="Helical" evidence="1">
    <location>
        <begin position="215"/>
        <end position="237"/>
    </location>
</feature>
<feature type="transmembrane region" description="Helical" evidence="1">
    <location>
        <begin position="257"/>
        <end position="275"/>
    </location>
</feature>
<keyword evidence="3" id="KW-0482">Metalloprotease</keyword>
<feature type="transmembrane region" description="Helical" evidence="1">
    <location>
        <begin position="93"/>
        <end position="115"/>
    </location>
</feature>
<feature type="transmembrane region" description="Helical" evidence="1">
    <location>
        <begin position="184"/>
        <end position="203"/>
    </location>
</feature>
<sequence>MSQNSKLPGWGRILLIIIPFLFIVGVFEIIGASILGIELKSLETGVKTSSQKLIISFFSFLGTLVVVWIFVLRVDKERFVDIGLHLKNRAKDIIIGLALGAGIIILGFGILLALGEISLETINWNFKEFLIAMLLFIIVALKEEIFCRGYIQKNLMDSFGKYFALVITALIFSLLHAFNPNLSLLGLINIFIAGIFLGISYAYTKNLWLPIALHFSWNFFQSLLGFNVSGQSMYSVLRISRDSPNLFNGGNFGFEGSILASILQIIAVVFIIYRYKNRESSITSIN</sequence>
<dbReference type="OMA" id="ICAWHSI"/>
<evidence type="ECO:0000313" key="4">
    <source>
        <dbReference type="Proteomes" id="UP000264330"/>
    </source>
</evidence>
<dbReference type="GO" id="GO:0080120">
    <property type="term" value="P:CAAX-box protein maturation"/>
    <property type="evidence" value="ECO:0007669"/>
    <property type="project" value="UniProtKB-ARBA"/>
</dbReference>
<keyword evidence="3" id="KW-0378">Hydrolase</keyword>
<feature type="transmembrane region" description="Helical" evidence="1">
    <location>
        <begin position="162"/>
        <end position="178"/>
    </location>
</feature>
<dbReference type="AlphaFoldDB" id="A0A3D5IZY9"/>
<dbReference type="PANTHER" id="PTHR39430">
    <property type="entry name" value="MEMBRANE-ASSOCIATED PROTEASE-RELATED"/>
    <property type="match status" value="1"/>
</dbReference>
<protein>
    <submittedName>
        <fullName evidence="3">CPBP family intramembrane metalloprotease</fullName>
    </submittedName>
</protein>
<name>A0A3D5IZY9_9FLAO</name>
<feature type="transmembrane region" description="Helical" evidence="1">
    <location>
        <begin position="12"/>
        <end position="34"/>
    </location>
</feature>
<dbReference type="GO" id="GO:0004175">
    <property type="term" value="F:endopeptidase activity"/>
    <property type="evidence" value="ECO:0007669"/>
    <property type="project" value="UniProtKB-ARBA"/>
</dbReference>
<dbReference type="PANTHER" id="PTHR39430:SF1">
    <property type="entry name" value="PROTEASE"/>
    <property type="match status" value="1"/>
</dbReference>
<evidence type="ECO:0000313" key="3">
    <source>
        <dbReference type="EMBL" id="HCV81264.1"/>
    </source>
</evidence>
<dbReference type="RefSeq" id="WP_013073759.1">
    <property type="nucleotide sequence ID" value="NZ_CALFQJ010000014.1"/>
</dbReference>
<keyword evidence="3" id="KW-0645">Protease</keyword>
<evidence type="ECO:0000259" key="2">
    <source>
        <dbReference type="Pfam" id="PF02517"/>
    </source>
</evidence>
<dbReference type="InterPro" id="IPR003675">
    <property type="entry name" value="Rce1/LyrA-like_dom"/>
</dbReference>
<keyword evidence="1" id="KW-0812">Transmembrane</keyword>
<proteinExistence type="predicted"/>
<dbReference type="GO" id="GO:0008237">
    <property type="term" value="F:metallopeptidase activity"/>
    <property type="evidence" value="ECO:0007669"/>
    <property type="project" value="UniProtKB-KW"/>
</dbReference>
<accession>A0A3D5IZY9</accession>
<keyword evidence="1" id="KW-1133">Transmembrane helix</keyword>
<feature type="domain" description="CAAX prenyl protease 2/Lysostaphin resistance protein A-like" evidence="2">
    <location>
        <begin position="128"/>
        <end position="220"/>
    </location>
</feature>
<evidence type="ECO:0000256" key="1">
    <source>
        <dbReference type="SAM" id="Phobius"/>
    </source>
</evidence>
<feature type="transmembrane region" description="Helical" evidence="1">
    <location>
        <begin position="121"/>
        <end position="141"/>
    </location>
</feature>
<feature type="transmembrane region" description="Helical" evidence="1">
    <location>
        <begin position="54"/>
        <end position="72"/>
    </location>
</feature>
<keyword evidence="1" id="KW-0472">Membrane</keyword>
<dbReference type="Proteomes" id="UP000264330">
    <property type="component" value="Unassembled WGS sequence"/>
</dbReference>
<gene>
    <name evidence="3" type="ORF">DGQ38_09465</name>
</gene>